<feature type="domain" description="Ubiquinol-cytochrome c chaperone" evidence="2">
    <location>
        <begin position="42"/>
        <end position="163"/>
    </location>
</feature>
<dbReference type="RefSeq" id="WP_183951593.1">
    <property type="nucleotide sequence ID" value="NZ_JACIDH010000006.1"/>
</dbReference>
<evidence type="ECO:0000256" key="1">
    <source>
        <dbReference type="ARBA" id="ARBA00006436"/>
    </source>
</evidence>
<protein>
    <submittedName>
        <fullName evidence="3">Cytochrome b pre-mRNA-processing protein 3</fullName>
    </submittedName>
</protein>
<dbReference type="Proteomes" id="UP000538670">
    <property type="component" value="Unassembled WGS sequence"/>
</dbReference>
<dbReference type="AlphaFoldDB" id="A0A7W6ABQ0"/>
<name>A0A7W6ABQ0_9SPHN</name>
<comment type="similarity">
    <text evidence="1">Belongs to the UPF0174 family.</text>
</comment>
<comment type="caution">
    <text evidence="3">The sequence shown here is derived from an EMBL/GenBank/DDBJ whole genome shotgun (WGS) entry which is preliminary data.</text>
</comment>
<evidence type="ECO:0000313" key="4">
    <source>
        <dbReference type="Proteomes" id="UP000538670"/>
    </source>
</evidence>
<dbReference type="Pfam" id="PF03981">
    <property type="entry name" value="Ubiq_cyt_C_chap"/>
    <property type="match status" value="1"/>
</dbReference>
<reference evidence="3 4" key="1">
    <citation type="submission" date="2020-08" db="EMBL/GenBank/DDBJ databases">
        <title>Genomic Encyclopedia of Type Strains, Phase IV (KMG-IV): sequencing the most valuable type-strain genomes for metagenomic binning, comparative biology and taxonomic classification.</title>
        <authorList>
            <person name="Goeker M."/>
        </authorList>
    </citation>
    <scope>NUCLEOTIDE SEQUENCE [LARGE SCALE GENOMIC DNA]</scope>
    <source>
        <strain evidence="3 4">DSM 19512</strain>
    </source>
</reference>
<evidence type="ECO:0000259" key="2">
    <source>
        <dbReference type="Pfam" id="PF03981"/>
    </source>
</evidence>
<dbReference type="InterPro" id="IPR021150">
    <property type="entry name" value="Ubiq_cyt_c_chap"/>
</dbReference>
<keyword evidence="4" id="KW-1185">Reference proteome</keyword>
<evidence type="ECO:0000313" key="3">
    <source>
        <dbReference type="EMBL" id="MBB3879414.1"/>
    </source>
</evidence>
<organism evidence="3 4">
    <name type="scientific">Sphingomonas pseudosanguinis</name>
    <dbReference type="NCBI Taxonomy" id="413712"/>
    <lineage>
        <taxon>Bacteria</taxon>
        <taxon>Pseudomonadati</taxon>
        <taxon>Pseudomonadota</taxon>
        <taxon>Alphaproteobacteria</taxon>
        <taxon>Sphingomonadales</taxon>
        <taxon>Sphingomonadaceae</taxon>
        <taxon>Sphingomonas</taxon>
    </lineage>
</organism>
<proteinExistence type="inferred from homology"/>
<accession>A0A7W6ABQ0</accession>
<sequence>MAGAWLKRMTARYFGRDGDAVLPLYNAVVLRAREPHWYLDGAVPDTVDGRFDMIAAILSLVLIRLEASAEGTEAAARLTERFVTDMDGQLRELGIGDIVVGKHIGRMMAMLGGRLTAYREALVAEEPAMLDAALLRNLYRGDAPGDADAVGYVRRALTLLHEQLAAMPLARLMSGELP</sequence>
<gene>
    <name evidence="3" type="ORF">GGR48_001841</name>
</gene>
<dbReference type="EMBL" id="JACIDH010000006">
    <property type="protein sequence ID" value="MBB3879414.1"/>
    <property type="molecule type" value="Genomic_DNA"/>
</dbReference>